<evidence type="ECO:0000313" key="3">
    <source>
        <dbReference type="Proteomes" id="UP001235840"/>
    </source>
</evidence>
<gene>
    <name evidence="2" type="ORF">J2S11_004137</name>
</gene>
<organism evidence="2 3">
    <name type="scientific">Caldalkalibacillus horti</name>
    <dbReference type="NCBI Taxonomy" id="77523"/>
    <lineage>
        <taxon>Bacteria</taxon>
        <taxon>Bacillati</taxon>
        <taxon>Bacillota</taxon>
        <taxon>Bacilli</taxon>
        <taxon>Bacillales</taxon>
        <taxon>Bacillaceae</taxon>
        <taxon>Caldalkalibacillus</taxon>
    </lineage>
</organism>
<dbReference type="Pfam" id="PF11181">
    <property type="entry name" value="YflT"/>
    <property type="match status" value="1"/>
</dbReference>
<dbReference type="Proteomes" id="UP001235840">
    <property type="component" value="Unassembled WGS sequence"/>
</dbReference>
<sequence length="116" mass="13235">MMKPVVREYMNDEKLVHDVQELANRGIDKNDMFILSHDDDRTNRVADSAEANTIGVRELGLGSAVSNIFVSKGDELRKKIEEIGLSSVEAELYEEKLDEGKILLFIMDHEKVQDWV</sequence>
<dbReference type="EMBL" id="JAUSTY010000025">
    <property type="protein sequence ID" value="MDQ0168185.1"/>
    <property type="molecule type" value="Genomic_DNA"/>
</dbReference>
<keyword evidence="3" id="KW-1185">Reference proteome</keyword>
<reference evidence="2 3" key="1">
    <citation type="submission" date="2023-07" db="EMBL/GenBank/DDBJ databases">
        <title>Genomic Encyclopedia of Type Strains, Phase IV (KMG-IV): sequencing the most valuable type-strain genomes for metagenomic binning, comparative biology and taxonomic classification.</title>
        <authorList>
            <person name="Goeker M."/>
        </authorList>
    </citation>
    <scope>NUCLEOTIDE SEQUENCE [LARGE SCALE GENOMIC DNA]</scope>
    <source>
        <strain evidence="2 3">DSM 12751</strain>
    </source>
</reference>
<evidence type="ECO:0000259" key="1">
    <source>
        <dbReference type="Pfam" id="PF11181"/>
    </source>
</evidence>
<comment type="caution">
    <text evidence="2">The sequence shown here is derived from an EMBL/GenBank/DDBJ whole genome shotgun (WGS) entry which is preliminary data.</text>
</comment>
<evidence type="ECO:0000313" key="2">
    <source>
        <dbReference type="EMBL" id="MDQ0168185.1"/>
    </source>
</evidence>
<name>A0ABT9W4X8_9BACI</name>
<accession>A0ABT9W4X8</accession>
<proteinExistence type="predicted"/>
<protein>
    <recommendedName>
        <fullName evidence="1">General stress protein 17M-like domain-containing protein</fullName>
    </recommendedName>
</protein>
<dbReference type="InterPro" id="IPR025889">
    <property type="entry name" value="GSP17M-like_dom"/>
</dbReference>
<feature type="domain" description="General stress protein 17M-like" evidence="1">
    <location>
        <begin position="4"/>
        <end position="100"/>
    </location>
</feature>